<sequence>MKKSTSFINIVLSIILLTACSNQNLIPVKEAKDIVDTYGITAFSVIIDTKEQSEALSASFSEKKERSEAEYLHKKDEVQLHGKKALTKISGILEEMDIDPETDETTLIKKTADAFEFSDFKTIKIDITFKGHDGKKISMSK</sequence>
<protein>
    <submittedName>
        <fullName evidence="1">YusW family protein</fullName>
    </submittedName>
</protein>
<dbReference type="PROSITE" id="PS51257">
    <property type="entry name" value="PROKAR_LIPOPROTEIN"/>
    <property type="match status" value="1"/>
</dbReference>
<evidence type="ECO:0000313" key="1">
    <source>
        <dbReference type="EMBL" id="WOV86319.1"/>
    </source>
</evidence>
<gene>
    <name evidence="1" type="ORF">QWT69_10240</name>
</gene>
<dbReference type="Proteomes" id="UP001303902">
    <property type="component" value="Chromosome"/>
</dbReference>
<proteinExistence type="predicted"/>
<dbReference type="RefSeq" id="WP_317965385.1">
    <property type="nucleotide sequence ID" value="NZ_CP129118.1"/>
</dbReference>
<reference evidence="1 2" key="1">
    <citation type="submission" date="2023-06" db="EMBL/GenBank/DDBJ databases">
        <title>Sporosarcina sp. nov., isolated from Korean tranditional fermented seafood 'Jeotgal'.</title>
        <authorList>
            <person name="Yang A.I."/>
            <person name="Shin N.-R."/>
        </authorList>
    </citation>
    <scope>NUCLEOTIDE SEQUENCE [LARGE SCALE GENOMIC DNA]</scope>
    <source>
        <strain evidence="1 2">T2O-4</strain>
    </source>
</reference>
<dbReference type="InterPro" id="IPR025623">
    <property type="entry name" value="YusW"/>
</dbReference>
<accession>A0ABZ0L134</accession>
<keyword evidence="2" id="KW-1185">Reference proteome</keyword>
<evidence type="ECO:0000313" key="2">
    <source>
        <dbReference type="Proteomes" id="UP001303902"/>
    </source>
</evidence>
<dbReference type="Pfam" id="PF14039">
    <property type="entry name" value="YusW"/>
    <property type="match status" value="1"/>
</dbReference>
<name>A0ABZ0L134_9BACL</name>
<dbReference type="EMBL" id="CP129118">
    <property type="protein sequence ID" value="WOV86319.1"/>
    <property type="molecule type" value="Genomic_DNA"/>
</dbReference>
<organism evidence="1 2">
    <name type="scientific">Sporosarcina oncorhynchi</name>
    <dbReference type="NCBI Taxonomy" id="3056444"/>
    <lineage>
        <taxon>Bacteria</taxon>
        <taxon>Bacillati</taxon>
        <taxon>Bacillota</taxon>
        <taxon>Bacilli</taxon>
        <taxon>Bacillales</taxon>
        <taxon>Caryophanaceae</taxon>
        <taxon>Sporosarcina</taxon>
    </lineage>
</organism>